<dbReference type="OrthoDB" id="3628603at2"/>
<dbReference type="PROSITE" id="PS50987">
    <property type="entry name" value="HTH_ARSR_2"/>
    <property type="match status" value="1"/>
</dbReference>
<dbReference type="PANTHER" id="PTHR33154">
    <property type="entry name" value="TRANSCRIPTIONAL REGULATOR, ARSR FAMILY"/>
    <property type="match status" value="1"/>
</dbReference>
<dbReference type="InterPro" id="IPR036388">
    <property type="entry name" value="WH-like_DNA-bd_sf"/>
</dbReference>
<reference evidence="6" key="2">
    <citation type="submission" date="2016-01" db="EMBL/GenBank/DDBJ databases">
        <title>First complete genome sequence of a species in the genus Microterricola, an extremophilic cold active enzyme producing strain ERGS5:02 isolated from Sikkim Himalaya.</title>
        <authorList>
            <person name="Kumar R."/>
            <person name="Singh D."/>
            <person name="Swarnkar M.K."/>
        </authorList>
    </citation>
    <scope>NUCLEOTIDE SEQUENCE [LARGE SCALE GENOMIC DNA]</scope>
    <source>
        <strain evidence="6">ERGS5:02</strain>
    </source>
</reference>
<name>A0A0X8E3C8_9MICO</name>
<dbReference type="EMBL" id="CP014145">
    <property type="protein sequence ID" value="AMB59701.1"/>
    <property type="molecule type" value="Genomic_DNA"/>
</dbReference>
<evidence type="ECO:0000256" key="3">
    <source>
        <dbReference type="ARBA" id="ARBA00023163"/>
    </source>
</evidence>
<dbReference type="KEGG" id="mvd:AWU67_13450"/>
<feature type="domain" description="HTH arsR-type" evidence="4">
    <location>
        <begin position="1"/>
        <end position="96"/>
    </location>
</feature>
<sequence>MADIFDVVADPTRRDILGILLAKHNTRSDAAGEISVSEIVAELGLSQPTVSKHLKVLREASLVSVREEGQHRYYHLDHAPLEAIEDWLIPFLSVDFDAVVREGDYADAGLKDEQRAFATAIGKAFADTSVKVSAVVKDVAPKKWRRYE</sequence>
<dbReference type="Proteomes" id="UP000058305">
    <property type="component" value="Chromosome"/>
</dbReference>
<dbReference type="SMART" id="SM00418">
    <property type="entry name" value="HTH_ARSR"/>
    <property type="match status" value="1"/>
</dbReference>
<evidence type="ECO:0000256" key="1">
    <source>
        <dbReference type="ARBA" id="ARBA00023015"/>
    </source>
</evidence>
<keyword evidence="6" id="KW-1185">Reference proteome</keyword>
<protein>
    <submittedName>
        <fullName evidence="5">Transcriptional regulator</fullName>
    </submittedName>
</protein>
<dbReference type="GO" id="GO:0003700">
    <property type="term" value="F:DNA-binding transcription factor activity"/>
    <property type="evidence" value="ECO:0007669"/>
    <property type="project" value="InterPro"/>
</dbReference>
<accession>A0A0X8E3C8</accession>
<dbReference type="Gene3D" id="1.10.10.10">
    <property type="entry name" value="Winged helix-like DNA-binding domain superfamily/Winged helix DNA-binding domain"/>
    <property type="match status" value="1"/>
</dbReference>
<dbReference type="InterPro" id="IPR036390">
    <property type="entry name" value="WH_DNA-bd_sf"/>
</dbReference>
<dbReference type="Pfam" id="PF12840">
    <property type="entry name" value="HTH_20"/>
    <property type="match status" value="1"/>
</dbReference>
<dbReference type="NCBIfam" id="NF033788">
    <property type="entry name" value="HTH_metalloreg"/>
    <property type="match status" value="1"/>
</dbReference>
<evidence type="ECO:0000313" key="6">
    <source>
        <dbReference type="Proteomes" id="UP000058305"/>
    </source>
</evidence>
<evidence type="ECO:0000256" key="2">
    <source>
        <dbReference type="ARBA" id="ARBA00023125"/>
    </source>
</evidence>
<dbReference type="RefSeq" id="WP_067230054.1">
    <property type="nucleotide sequence ID" value="NZ_CP014145.1"/>
</dbReference>
<dbReference type="SUPFAM" id="SSF46785">
    <property type="entry name" value="Winged helix' DNA-binding domain"/>
    <property type="match status" value="1"/>
</dbReference>
<keyword evidence="3" id="KW-0804">Transcription</keyword>
<evidence type="ECO:0000313" key="5">
    <source>
        <dbReference type="EMBL" id="AMB59701.1"/>
    </source>
</evidence>
<keyword evidence="1" id="KW-0805">Transcription regulation</keyword>
<dbReference type="InterPro" id="IPR051081">
    <property type="entry name" value="HTH_MetalResp_TranReg"/>
</dbReference>
<keyword evidence="2" id="KW-0238">DNA-binding</keyword>
<dbReference type="CDD" id="cd00090">
    <property type="entry name" value="HTH_ARSR"/>
    <property type="match status" value="1"/>
</dbReference>
<dbReference type="InterPro" id="IPR011991">
    <property type="entry name" value="ArsR-like_HTH"/>
</dbReference>
<evidence type="ECO:0000259" key="4">
    <source>
        <dbReference type="PROSITE" id="PS50987"/>
    </source>
</evidence>
<proteinExistence type="predicted"/>
<dbReference type="PANTHER" id="PTHR33154:SF33">
    <property type="entry name" value="TRANSCRIPTIONAL REPRESSOR SDPR"/>
    <property type="match status" value="1"/>
</dbReference>
<dbReference type="AlphaFoldDB" id="A0A0X8E3C8"/>
<dbReference type="InterPro" id="IPR001845">
    <property type="entry name" value="HTH_ArsR_DNA-bd_dom"/>
</dbReference>
<reference evidence="5 6" key="1">
    <citation type="journal article" date="2016" name="J. Biotechnol.">
        <title>First complete genome sequence of a species in the genus Microterricola, an extremophilic cold active enzyme producing bacterial strain ERGS5:02 isolated from Sikkim Himalaya.</title>
        <authorList>
            <person name="Himanshu"/>
            <person name="Swarnkar M.K."/>
            <person name="Singh D."/>
            <person name="Kumar R."/>
        </authorList>
    </citation>
    <scope>NUCLEOTIDE SEQUENCE [LARGE SCALE GENOMIC DNA]</scope>
    <source>
        <strain evidence="5 6">ERGS5:02</strain>
    </source>
</reference>
<organism evidence="5 6">
    <name type="scientific">Microterricola viridarii</name>
    <dbReference type="NCBI Taxonomy" id="412690"/>
    <lineage>
        <taxon>Bacteria</taxon>
        <taxon>Bacillati</taxon>
        <taxon>Actinomycetota</taxon>
        <taxon>Actinomycetes</taxon>
        <taxon>Micrococcales</taxon>
        <taxon>Microbacteriaceae</taxon>
        <taxon>Microterricola</taxon>
    </lineage>
</organism>
<dbReference type="GO" id="GO:0003677">
    <property type="term" value="F:DNA binding"/>
    <property type="evidence" value="ECO:0007669"/>
    <property type="project" value="UniProtKB-KW"/>
</dbReference>
<gene>
    <name evidence="5" type="ORF">AWU67_13450</name>
</gene>